<evidence type="ECO:0000256" key="1">
    <source>
        <dbReference type="SAM" id="Phobius"/>
    </source>
</evidence>
<comment type="caution">
    <text evidence="2">The sequence shown here is derived from an EMBL/GenBank/DDBJ whole genome shotgun (WGS) entry which is preliminary data.</text>
</comment>
<protein>
    <submittedName>
        <fullName evidence="2">Cation transporter</fullName>
    </submittedName>
</protein>
<evidence type="ECO:0000313" key="3">
    <source>
        <dbReference type="Proteomes" id="UP000642829"/>
    </source>
</evidence>
<sequence>MINSLIHWCLHNRLVVALLALMLGVGGILVAPFDWEIPGVQRYPIGVDAIPDIGENQQIVFTEWAGRSPQDIEDQVTYPLTTALLGLPSVKAIRSNSMFGFSTIFIIFDDSVDFYWSRSRILEKLNSLTPGTLPDAVQPTLGPDATGLGQVFWYTLEGRDSDGNPVGGWDPQELRSIQDWLVRFALQSVDGVSEVASIGGFIKEYQIDVNPDAMRAYDVQLDDIFRAVRESNDEVGARTIEVNRVEYVIRGLGWIKDLDDLRTTVVKARDGSPITLDQVAEIELGPALRRGVLDKDGVEAVGGVVTARYGENPLAVIENVHEKIAQIAGGLPSKTLTDGTVSQVTIVPFYDRTGLILETLGTLEDALSLEVLCTVLVIILLVWRLRSALIISSVLPLAVLVTFLAMKLTGIEANIVALAGIAIAIGTVVDMGIVLCGNIQEKLDQAPPSEPRTQIVWRASTEVGGAVLTAVMTTVIGFLPVFFMTGAEGKLFRPLAFTKTYALIASVIVSLTLVPVLALILLRASKKDPTEKQAPRKFFARTLPWPTLLINGAVALAVALFLASAWQPLGPTHTLGNTLFVFIVVGSVLLFFRTLVFFYVSILRMLLRFKILFLSGVLFVILFGGVSWLGGPGPLRNAFPGLQKEFMPALDEGSFLFMPKTMPHASIGEAAEMLSMQDRAIQAIPEVESVVGKIGRVDSPMDPAPVSMVETIINYKPEFAHNEDGELVRQWRDEIKTPDDIWNEIATVTQMPGATIAPKLQPIETRLVMLQTGMRAPMGVKVYATTLEELEQASLTLEKQLQSVPGVRSETVFADRVVGKPYLEITPDRQELSRYGLTVKDLNDMIEVAIGGKPVTTTVEGRERYPVRVRYPRELRGDIESLENILIATNDGAQIPLQQVASINYVRGPQSIKSENSFLTAYVIFDHQPGMAEVDVAQTAEKIIRAQQATGEFTLPHGVTYEFTGTYENQIHAMQRLRLVLPVALLLIFLLIYMQFKKIGMSFLVFSGVFVAWSGGFILIWLYNQPWFLDVSLFGWDLRQIFQVQPISLSVAVWVGFLALFGIATDDGVLMGTYLQERFKDTPKTKAAVREAVLEAANRRIGPACMTSATTILALLPVLTSSGRGSDVMIPMAIPTVGGMLVALITVFVVPVVYSAMNERGKA</sequence>
<keyword evidence="3" id="KW-1185">Reference proteome</keyword>
<feature type="transmembrane region" description="Helical" evidence="1">
    <location>
        <begin position="415"/>
        <end position="439"/>
    </location>
</feature>
<feature type="transmembrane region" description="Helical" evidence="1">
    <location>
        <begin position="543"/>
        <end position="566"/>
    </location>
</feature>
<evidence type="ECO:0000313" key="2">
    <source>
        <dbReference type="EMBL" id="GHB89986.1"/>
    </source>
</evidence>
<gene>
    <name evidence="2" type="ORF">GCM10007047_00710</name>
</gene>
<feature type="transmembrane region" description="Helical" evidence="1">
    <location>
        <begin position="460"/>
        <end position="483"/>
    </location>
</feature>
<dbReference type="InterPro" id="IPR027463">
    <property type="entry name" value="AcrB_DN_DC_subdom"/>
</dbReference>
<feature type="transmembrane region" description="Helical" evidence="1">
    <location>
        <begin position="1132"/>
        <end position="1154"/>
    </location>
</feature>
<feature type="transmembrane region" description="Helical" evidence="1">
    <location>
        <begin position="390"/>
        <end position="409"/>
    </location>
</feature>
<feature type="transmembrane region" description="Helical" evidence="1">
    <location>
        <begin position="1003"/>
        <end position="1023"/>
    </location>
</feature>
<dbReference type="Proteomes" id="UP000642829">
    <property type="component" value="Unassembled WGS sequence"/>
</dbReference>
<dbReference type="Gene3D" id="3.30.70.1430">
    <property type="entry name" value="Multidrug efflux transporter AcrB pore domain"/>
    <property type="match status" value="1"/>
</dbReference>
<dbReference type="PRINTS" id="PR00702">
    <property type="entry name" value="ACRIFLAVINRP"/>
</dbReference>
<dbReference type="Gene3D" id="3.30.2090.10">
    <property type="entry name" value="Multidrug efflux transporter AcrB TolC docking domain, DN and DC subdomains"/>
    <property type="match status" value="2"/>
</dbReference>
<reference evidence="2" key="2">
    <citation type="submission" date="2020-09" db="EMBL/GenBank/DDBJ databases">
        <authorList>
            <person name="Sun Q."/>
            <person name="Kim S."/>
        </authorList>
    </citation>
    <scope>NUCLEOTIDE SEQUENCE</scope>
    <source>
        <strain evidence="2">KCTC 12870</strain>
    </source>
</reference>
<dbReference type="GO" id="GO:0042910">
    <property type="term" value="F:xenobiotic transmembrane transporter activity"/>
    <property type="evidence" value="ECO:0007669"/>
    <property type="project" value="TreeGrafter"/>
</dbReference>
<keyword evidence="1" id="KW-0812">Transmembrane</keyword>
<dbReference type="RefSeq" id="WP_189510609.1">
    <property type="nucleotide sequence ID" value="NZ_BMXG01000001.1"/>
</dbReference>
<feature type="transmembrane region" description="Helical" evidence="1">
    <location>
        <begin position="611"/>
        <end position="630"/>
    </location>
</feature>
<feature type="transmembrane region" description="Helical" evidence="1">
    <location>
        <begin position="979"/>
        <end position="996"/>
    </location>
</feature>
<name>A0A8J3GD93_9BACT</name>
<dbReference type="Gene3D" id="3.30.70.1320">
    <property type="entry name" value="Multidrug efflux transporter AcrB pore domain like"/>
    <property type="match status" value="1"/>
</dbReference>
<feature type="transmembrane region" description="Helical" evidence="1">
    <location>
        <begin position="1043"/>
        <end position="1064"/>
    </location>
</feature>
<feature type="transmembrane region" description="Helical" evidence="1">
    <location>
        <begin position="503"/>
        <end position="522"/>
    </location>
</feature>
<organism evidence="2 3">
    <name type="scientific">Cerasicoccus arenae</name>
    <dbReference type="NCBI Taxonomy" id="424488"/>
    <lineage>
        <taxon>Bacteria</taxon>
        <taxon>Pseudomonadati</taxon>
        <taxon>Verrucomicrobiota</taxon>
        <taxon>Opitutia</taxon>
        <taxon>Puniceicoccales</taxon>
        <taxon>Cerasicoccaceae</taxon>
        <taxon>Cerasicoccus</taxon>
    </lineage>
</organism>
<keyword evidence="1" id="KW-0472">Membrane</keyword>
<proteinExistence type="predicted"/>
<dbReference type="PANTHER" id="PTHR32063:SF19">
    <property type="entry name" value="CATION EFFLUX SYSTEM PROTEIN CUSA"/>
    <property type="match status" value="1"/>
</dbReference>
<dbReference type="SUPFAM" id="SSF82866">
    <property type="entry name" value="Multidrug efflux transporter AcrB transmembrane domain"/>
    <property type="match status" value="2"/>
</dbReference>
<dbReference type="AlphaFoldDB" id="A0A8J3GD93"/>
<keyword evidence="1" id="KW-1133">Transmembrane helix</keyword>
<dbReference type="Pfam" id="PF00873">
    <property type="entry name" value="ACR_tran"/>
    <property type="match status" value="3"/>
</dbReference>
<dbReference type="SUPFAM" id="SSF82714">
    <property type="entry name" value="Multidrug efflux transporter AcrB TolC docking domain, DN and DC subdomains"/>
    <property type="match status" value="2"/>
</dbReference>
<dbReference type="SUPFAM" id="SSF82693">
    <property type="entry name" value="Multidrug efflux transporter AcrB pore domain, PN1, PN2, PC1 and PC2 subdomains"/>
    <property type="match status" value="2"/>
</dbReference>
<feature type="transmembrane region" description="Helical" evidence="1">
    <location>
        <begin position="1101"/>
        <end position="1120"/>
    </location>
</feature>
<dbReference type="InterPro" id="IPR001036">
    <property type="entry name" value="Acrflvin-R"/>
</dbReference>
<reference evidence="2" key="1">
    <citation type="journal article" date="2014" name="Int. J. Syst. Evol. Microbiol.">
        <title>Complete genome sequence of Corynebacterium casei LMG S-19264T (=DSM 44701T), isolated from a smear-ripened cheese.</title>
        <authorList>
            <consortium name="US DOE Joint Genome Institute (JGI-PGF)"/>
            <person name="Walter F."/>
            <person name="Albersmeier A."/>
            <person name="Kalinowski J."/>
            <person name="Ruckert C."/>
        </authorList>
    </citation>
    <scope>NUCLEOTIDE SEQUENCE</scope>
    <source>
        <strain evidence="2">KCTC 12870</strain>
    </source>
</reference>
<dbReference type="PANTHER" id="PTHR32063">
    <property type="match status" value="1"/>
</dbReference>
<dbReference type="Gene3D" id="1.20.1640.10">
    <property type="entry name" value="Multidrug efflux transporter AcrB transmembrane domain"/>
    <property type="match status" value="3"/>
</dbReference>
<dbReference type="EMBL" id="BMXG01000001">
    <property type="protein sequence ID" value="GHB89986.1"/>
    <property type="molecule type" value="Genomic_DNA"/>
</dbReference>
<feature type="transmembrane region" description="Helical" evidence="1">
    <location>
        <begin position="578"/>
        <end position="599"/>
    </location>
</feature>
<feature type="transmembrane region" description="Helical" evidence="1">
    <location>
        <begin position="366"/>
        <end position="383"/>
    </location>
</feature>
<accession>A0A8J3GD93</accession>
<dbReference type="GO" id="GO:0005886">
    <property type="term" value="C:plasma membrane"/>
    <property type="evidence" value="ECO:0007669"/>
    <property type="project" value="TreeGrafter"/>
</dbReference>